<keyword evidence="8" id="KW-0150">Chloroplast</keyword>
<dbReference type="InterPro" id="IPR002541">
    <property type="entry name" value="Cyt_c_assembly"/>
</dbReference>
<keyword evidence="4 6" id="KW-1133">Transmembrane helix</keyword>
<feature type="transmembrane region" description="Helical" evidence="6">
    <location>
        <begin position="275"/>
        <end position="290"/>
    </location>
</feature>
<feature type="transmembrane region" description="Helical" evidence="6">
    <location>
        <begin position="34"/>
        <end position="56"/>
    </location>
</feature>
<gene>
    <name evidence="6 8" type="primary">ccsA</name>
</gene>
<dbReference type="GO" id="GO:0009535">
    <property type="term" value="C:chloroplast thylakoid membrane"/>
    <property type="evidence" value="ECO:0007669"/>
    <property type="project" value="UniProtKB-SubCell"/>
</dbReference>
<feature type="transmembrane region" description="Helical" evidence="6">
    <location>
        <begin position="302"/>
        <end position="323"/>
    </location>
</feature>
<reference evidence="8" key="1">
    <citation type="journal article" date="2009" name="Mol. Biol. Evol.">
        <title>The chloroplast genomes of the green algae Pedinomonas minor, Parachlorella kessleri, and Oocystis solitaria reveal a shared ancestry between the Pedinomonadales and Chlorellales.</title>
        <authorList>
            <person name="Turmel M."/>
            <person name="Otis C."/>
            <person name="Lemieux C."/>
        </authorList>
    </citation>
    <scope>NUCLEOTIDE SEQUENCE</scope>
</reference>
<evidence type="ECO:0000259" key="7">
    <source>
        <dbReference type="Pfam" id="PF01578"/>
    </source>
</evidence>
<comment type="subcellular location">
    <subcellularLocation>
        <location evidence="1">Membrane</location>
        <topology evidence="1">Multi-pass membrane protein</topology>
    </subcellularLocation>
    <subcellularLocation>
        <location evidence="6">Plastid</location>
        <location evidence="6">Chloroplast thylakoid membrane</location>
        <topology evidence="6">Multi-pass membrane protein</topology>
    </subcellularLocation>
</comment>
<dbReference type="GO" id="GO:0020037">
    <property type="term" value="F:heme binding"/>
    <property type="evidence" value="ECO:0007669"/>
    <property type="project" value="InterPro"/>
</dbReference>
<feature type="transmembrane region" description="Helical" evidence="6">
    <location>
        <begin position="108"/>
        <end position="127"/>
    </location>
</feature>
<comment type="function">
    <text evidence="6">Required during biogenesis of c-type cytochromes (cytochrome c6 and cytochrome f) at the step of heme attachment.</text>
</comment>
<dbReference type="EMBL" id="FJ968739">
    <property type="protein sequence ID" value="ACQ90749.1"/>
    <property type="molecule type" value="Genomic_DNA"/>
</dbReference>
<feature type="domain" description="Cytochrome c assembly protein" evidence="7">
    <location>
        <begin position="106"/>
        <end position="327"/>
    </location>
</feature>
<keyword evidence="3 6" id="KW-0201">Cytochrome c-type biogenesis</keyword>
<name>C7BEJ2_NEGSO</name>
<comment type="subunit">
    <text evidence="6">May interact with Ccs1.</text>
</comment>
<accession>C7BEJ2</accession>
<feature type="transmembrane region" description="Helical" evidence="6">
    <location>
        <begin position="173"/>
        <end position="201"/>
    </location>
</feature>
<feature type="transmembrane region" description="Helical" evidence="6">
    <location>
        <begin position="134"/>
        <end position="153"/>
    </location>
</feature>
<keyword evidence="6" id="KW-0793">Thylakoid</keyword>
<dbReference type="PANTHER" id="PTHR30071">
    <property type="entry name" value="HEME EXPORTER PROTEIN C"/>
    <property type="match status" value="1"/>
</dbReference>
<evidence type="ECO:0000256" key="2">
    <source>
        <dbReference type="ARBA" id="ARBA00022692"/>
    </source>
</evidence>
<keyword evidence="8" id="KW-0934">Plastid</keyword>
<evidence type="ECO:0000256" key="4">
    <source>
        <dbReference type="ARBA" id="ARBA00022989"/>
    </source>
</evidence>
<dbReference type="AlphaFoldDB" id="C7BEJ2"/>
<dbReference type="InterPro" id="IPR017562">
    <property type="entry name" value="Cyt_c_biogenesis_CcsA"/>
</dbReference>
<evidence type="ECO:0000256" key="6">
    <source>
        <dbReference type="HAMAP-Rule" id="MF_01391"/>
    </source>
</evidence>
<evidence type="ECO:0000256" key="3">
    <source>
        <dbReference type="ARBA" id="ARBA00022748"/>
    </source>
</evidence>
<dbReference type="PANTHER" id="PTHR30071:SF1">
    <property type="entry name" value="CYTOCHROME B_B6 PROTEIN-RELATED"/>
    <property type="match status" value="1"/>
</dbReference>
<protein>
    <recommendedName>
        <fullName evidence="6">Cytochrome c biogenesis protein CcsA</fullName>
    </recommendedName>
</protein>
<dbReference type="Pfam" id="PF01578">
    <property type="entry name" value="Cytochrom_C_asm"/>
    <property type="match status" value="1"/>
</dbReference>
<geneLocation type="chloroplast" evidence="8"/>
<proteinExistence type="inferred from homology"/>
<evidence type="ECO:0000256" key="5">
    <source>
        <dbReference type="ARBA" id="ARBA00023136"/>
    </source>
</evidence>
<evidence type="ECO:0000256" key="1">
    <source>
        <dbReference type="ARBA" id="ARBA00004141"/>
    </source>
</evidence>
<feature type="transmembrane region" description="Helical" evidence="6">
    <location>
        <begin position="241"/>
        <end position="260"/>
    </location>
</feature>
<keyword evidence="2 6" id="KW-0812">Transmembrane</keyword>
<dbReference type="GO" id="GO:0017004">
    <property type="term" value="P:cytochrome complex assembly"/>
    <property type="evidence" value="ECO:0007669"/>
    <property type="project" value="UniProtKB-UniRule"/>
</dbReference>
<feature type="transmembrane region" description="Helical" evidence="6">
    <location>
        <begin position="77"/>
        <end position="96"/>
    </location>
</feature>
<comment type="similarity">
    <text evidence="6">Belongs to the CcmF/CycK/Ccl1/NrfE/CcsA family.</text>
</comment>
<organism evidence="8">
    <name type="scientific">Neglectella solitaria</name>
    <name type="common">Green alga</name>
    <name type="synonym">Oocystis solitaria</name>
    <dbReference type="NCBI Taxonomy" id="120749"/>
    <lineage>
        <taxon>Eukaryota</taxon>
        <taxon>Viridiplantae</taxon>
        <taxon>Chlorophyta</taxon>
        <taxon>core chlorophytes</taxon>
        <taxon>Trebouxiophyceae</taxon>
        <taxon>Chlorellales</taxon>
        <taxon>Oocystaceae</taxon>
        <taxon>Eremosphaeroideae</taxon>
        <taxon>Neglectella</taxon>
    </lineage>
</organism>
<dbReference type="NCBIfam" id="TIGR03144">
    <property type="entry name" value="cytochr_II_ccsB"/>
    <property type="match status" value="1"/>
</dbReference>
<dbReference type="HAMAP" id="MF_01391">
    <property type="entry name" value="CytC_CcsA"/>
    <property type="match status" value="1"/>
</dbReference>
<dbReference type="GO" id="GO:0005886">
    <property type="term" value="C:plasma membrane"/>
    <property type="evidence" value="ECO:0007669"/>
    <property type="project" value="TreeGrafter"/>
</dbReference>
<sequence length="333" mass="38854">MFNKIKKLNFFINFISVNKMISFNIDNFLRNSSFGILLFTMFFYWFKASFFSYSFLDTENKKFFVLKEKTNETNFKNFQYFLLLISTISLFLLLFIRWIETNHFPLSNLYESLIFLSWSLLFVLLLIEIKTKENLLGVLITPLALFINTFASFSLPPEMQKGTSLVPALQSNWLMMHVTVMLISYAFLLFGSLLSIAFLVLNFQIKTKVKKNIVMFNQTKQFQFSNTEQITENLDNLSSRLLGLGFPCLTLGILSGAIWANETWGSYWSWDPKETWALITWCVFAIYFHSRIIKGWKGEKPALIASFGFFVVWICYLGVNVFGKGLHSYGWIN</sequence>
<keyword evidence="5 6" id="KW-0472">Membrane</keyword>
<evidence type="ECO:0000313" key="8">
    <source>
        <dbReference type="EMBL" id="ACQ90749.1"/>
    </source>
</evidence>
<dbReference type="InterPro" id="IPR045062">
    <property type="entry name" value="Cyt_c_biogenesis_CcsA/CcmC"/>
</dbReference>